<dbReference type="InterPro" id="IPR036134">
    <property type="entry name" value="Crypto/Photolyase_FAD-like_sf"/>
</dbReference>
<dbReference type="EMBL" id="CP053085">
    <property type="protein sequence ID" value="QJR34750.1"/>
    <property type="molecule type" value="Genomic_DNA"/>
</dbReference>
<dbReference type="Gene3D" id="1.10.579.10">
    <property type="entry name" value="DNA Cyclobutane Dipyrimidine Photolyase, subunit A, domain 3"/>
    <property type="match status" value="1"/>
</dbReference>
<dbReference type="AlphaFoldDB" id="A0A6M4IJF2"/>
<dbReference type="Gene3D" id="3.40.50.620">
    <property type="entry name" value="HUPs"/>
    <property type="match status" value="1"/>
</dbReference>
<dbReference type="InterPro" id="IPR036155">
    <property type="entry name" value="Crypto/Photolyase_N_sf"/>
</dbReference>
<dbReference type="Pfam" id="PF00875">
    <property type="entry name" value="DNA_photolyase"/>
    <property type="match status" value="1"/>
</dbReference>
<dbReference type="GO" id="GO:0016491">
    <property type="term" value="F:oxidoreductase activity"/>
    <property type="evidence" value="ECO:0007669"/>
    <property type="project" value="InterPro"/>
</dbReference>
<gene>
    <name evidence="3" type="ORF">HKW67_04085</name>
</gene>
<name>A0A6M4IJF2_9BACT</name>
<dbReference type="PANTHER" id="PTHR10211:SF0">
    <property type="entry name" value="DEOXYRIBODIPYRIMIDINE PHOTO-LYASE"/>
    <property type="match status" value="1"/>
</dbReference>
<evidence type="ECO:0000313" key="4">
    <source>
        <dbReference type="Proteomes" id="UP000500938"/>
    </source>
</evidence>
<dbReference type="Gene3D" id="3.50.50.60">
    <property type="entry name" value="FAD/NAD(P)-binding domain"/>
    <property type="match status" value="1"/>
</dbReference>
<reference evidence="3 4" key="1">
    <citation type="submission" date="2020-05" db="EMBL/GenBank/DDBJ databases">
        <title>Complete genome sequence of Gemmatimonas greenlandica TET16.</title>
        <authorList>
            <person name="Zeng Y."/>
        </authorList>
    </citation>
    <scope>NUCLEOTIDE SEQUENCE [LARGE SCALE GENOMIC DNA]</scope>
    <source>
        <strain evidence="3 4">TET16</strain>
    </source>
</reference>
<proteinExistence type="predicted"/>
<dbReference type="RefSeq" id="WP_171224178.1">
    <property type="nucleotide sequence ID" value="NZ_CP053085.1"/>
</dbReference>
<organism evidence="3 4">
    <name type="scientific">Gemmatimonas groenlandica</name>
    <dbReference type="NCBI Taxonomy" id="2732249"/>
    <lineage>
        <taxon>Bacteria</taxon>
        <taxon>Pseudomonadati</taxon>
        <taxon>Gemmatimonadota</taxon>
        <taxon>Gemmatimonadia</taxon>
        <taxon>Gemmatimonadales</taxon>
        <taxon>Gemmatimonadaceae</taxon>
        <taxon>Gemmatimonas</taxon>
    </lineage>
</organism>
<sequence length="804" mass="87279">MLRPDSFPSHLAERITDHSAPSASASSGRFVIYWMRTAVRAHENPALDVALAAGQQLGVPVFVYHALSEKYPYASDRHHTFILEGARDVEAECAARDIGYAFHLERPGHRGPALRTLAARAALVVTETLPVAPLDWLTDALAEATTCPVWSVDTACVVPMPLVGKAHTRAFAFRDATAALRTARVSADWTDVTPHTPAFVPDDLPFEPLRLADADIAAMVAHCEIDHGIGPVPHTAGGTEAGYARWREFVRTGRLDRYAAKRNDASIDGVSRMSAYFHYGMVSTFRIVRECAARGGQGADKYLDELLVWRELAYAFCYWHDAPDTLDAVPAWARETLARHEPDTRTRHSWETLARSCTGDELWDTAQQSLRVHGELHNNVRMTWGKAIPMWSSNASESLERLIDLNHRYALDGRDPASYGGLLWCLGQFDRPFSPEVAVLGTVRPRRSDEHQQRMSFPAYRAHVSRSAGLSPRVTVIGAGISGLACARTLHDHGIAVTVLDKSRGVGGRMSTRREGTWQFDHGAPSIRLDDSRLLRFVESWIEDDVLREVAAGALVGVRGMNALAKHLARDLHVRTGVHVASMSRAGSGWAIADREGGQHDADIVLVATPAPQAAALLSTVEHANGAMGALAASLASVSMLPCWSTMVVFDGPPPTIVSEALVGGELRTDSPVVHRAWRQSSRPGRSSDEAWVVHSEGNWSAENVEAEPAVVATLVADALLAQLQIAGTVRHAAAHRWRYARVQTGLDDLCLFDAANGIGACGDWGAAGATTRSHPSVERAWLSGIALAGRVLGRATSRSRPVP</sequence>
<dbReference type="GO" id="GO:0003904">
    <property type="term" value="F:deoxyribodipyrimidine photo-lyase activity"/>
    <property type="evidence" value="ECO:0007669"/>
    <property type="project" value="TreeGrafter"/>
</dbReference>
<accession>A0A6M4IJF2</accession>
<comment type="cofactor">
    <cofactor evidence="1">
        <name>(6R)-5,10-methylene-5,6,7,8-tetrahydrofolate</name>
        <dbReference type="ChEBI" id="CHEBI:15636"/>
    </cofactor>
</comment>
<dbReference type="Pfam" id="PF13450">
    <property type="entry name" value="NAD_binding_8"/>
    <property type="match status" value="1"/>
</dbReference>
<evidence type="ECO:0000259" key="2">
    <source>
        <dbReference type="PROSITE" id="PS51645"/>
    </source>
</evidence>
<dbReference type="InterPro" id="IPR036188">
    <property type="entry name" value="FAD/NAD-bd_sf"/>
</dbReference>
<feature type="domain" description="Photolyase/cryptochrome alpha/beta" evidence="2">
    <location>
        <begin position="29"/>
        <end position="160"/>
    </location>
</feature>
<dbReference type="KEGG" id="ggr:HKW67_04085"/>
<dbReference type="SUPFAM" id="SSF48173">
    <property type="entry name" value="Cryptochrome/photolyase FAD-binding domain"/>
    <property type="match status" value="1"/>
</dbReference>
<dbReference type="GO" id="GO:0000719">
    <property type="term" value="P:photoreactive repair"/>
    <property type="evidence" value="ECO:0007669"/>
    <property type="project" value="TreeGrafter"/>
</dbReference>
<evidence type="ECO:0000256" key="1">
    <source>
        <dbReference type="ARBA" id="ARBA00001932"/>
    </source>
</evidence>
<keyword evidence="4" id="KW-1185">Reference proteome</keyword>
<protein>
    <submittedName>
        <fullName evidence="3">NAD(P)-binding protein</fullName>
    </submittedName>
</protein>
<dbReference type="SUPFAM" id="SSF51905">
    <property type="entry name" value="FAD/NAD(P)-binding domain"/>
    <property type="match status" value="1"/>
</dbReference>
<dbReference type="InterPro" id="IPR002937">
    <property type="entry name" value="Amino_oxidase"/>
</dbReference>
<dbReference type="SUPFAM" id="SSF52425">
    <property type="entry name" value="Cryptochrome/photolyase, N-terminal domain"/>
    <property type="match status" value="1"/>
</dbReference>
<dbReference type="Gene3D" id="1.25.40.80">
    <property type="match status" value="1"/>
</dbReference>
<evidence type="ECO:0000313" key="3">
    <source>
        <dbReference type="EMBL" id="QJR34750.1"/>
    </source>
</evidence>
<dbReference type="Gene3D" id="3.90.660.10">
    <property type="match status" value="1"/>
</dbReference>
<dbReference type="Proteomes" id="UP000500938">
    <property type="component" value="Chromosome"/>
</dbReference>
<dbReference type="PROSITE" id="PS51645">
    <property type="entry name" value="PHR_CRY_ALPHA_BETA"/>
    <property type="match status" value="1"/>
</dbReference>
<dbReference type="Pfam" id="PF01593">
    <property type="entry name" value="Amino_oxidase"/>
    <property type="match status" value="1"/>
</dbReference>
<dbReference type="InterPro" id="IPR014729">
    <property type="entry name" value="Rossmann-like_a/b/a_fold"/>
</dbReference>
<dbReference type="PANTHER" id="PTHR10211">
    <property type="entry name" value="DEOXYRIBODIPYRIMIDINE PHOTOLYASE"/>
    <property type="match status" value="1"/>
</dbReference>
<dbReference type="InterPro" id="IPR052219">
    <property type="entry name" value="Photolyase_Class-2"/>
</dbReference>
<dbReference type="InterPro" id="IPR006050">
    <property type="entry name" value="DNA_photolyase_N"/>
</dbReference>